<dbReference type="InterPro" id="IPR036390">
    <property type="entry name" value="WH_DNA-bd_sf"/>
</dbReference>
<dbReference type="Pfam" id="PF13730">
    <property type="entry name" value="HTH_36"/>
    <property type="match status" value="1"/>
</dbReference>
<gene>
    <name evidence="1" type="ORF">SAMEA104719789_00140</name>
</gene>
<dbReference type="SUPFAM" id="SSF46785">
    <property type="entry name" value="Winged helix' DNA-binding domain"/>
    <property type="match status" value="1"/>
</dbReference>
<dbReference type="InterPro" id="IPR036388">
    <property type="entry name" value="WH-like_DNA-bd_sf"/>
</dbReference>
<evidence type="ECO:0000313" key="2">
    <source>
        <dbReference type="Proteomes" id="UP000262142"/>
    </source>
</evidence>
<dbReference type="Proteomes" id="UP000262142">
    <property type="component" value="Unassembled WGS sequence"/>
</dbReference>
<dbReference type="Gene3D" id="1.10.10.10">
    <property type="entry name" value="Winged helix-like DNA-binding domain superfamily/Winged helix DNA-binding domain"/>
    <property type="match status" value="1"/>
</dbReference>
<dbReference type="AlphaFoldDB" id="A0A383TUZ2"/>
<keyword evidence="2" id="KW-1185">Reference proteome</keyword>
<proteinExistence type="predicted"/>
<sequence length="211" mass="24940">MHVKYKYKEKNMKKVSEVIRNRIIEDLKFSSGLSLALNIQQQSVIALAKRNSDKLTLYAAVNFYKLNGYKEIEIFESLKKLKLIMKKQNKMDYEKIIFDFLKYSRIYNLTSSEISVYMILISSFKNNQEQAFVLSDSELSKLLSLSRPTIKKALKKLESLNFISMNQKRGRKTIYTINNEINEIQEKTQFTMPIETQKFKEITENKKENLF</sequence>
<evidence type="ECO:0000313" key="1">
    <source>
        <dbReference type="EMBL" id="SZD71048.1"/>
    </source>
</evidence>
<dbReference type="EMBL" id="UNSC01000001">
    <property type="protein sequence ID" value="SZD71048.1"/>
    <property type="molecule type" value="Genomic_DNA"/>
</dbReference>
<accession>A0A383TUZ2</accession>
<reference evidence="1 2" key="1">
    <citation type="submission" date="2018-09" db="EMBL/GenBank/DDBJ databases">
        <authorList>
            <consortium name="Pathogen Informatics"/>
        </authorList>
    </citation>
    <scope>NUCLEOTIDE SEQUENCE [LARGE SCALE GENOMIC DNA]</scope>
    <source>
        <strain evidence="1 2">OH-22767</strain>
    </source>
</reference>
<protein>
    <submittedName>
        <fullName evidence="1">Predicted transcriptional regulator</fullName>
    </submittedName>
</protein>
<organism evidence="1 2">
    <name type="scientific">Candidatus Ornithobacterium hominis</name>
    <dbReference type="NCBI Taxonomy" id="2497989"/>
    <lineage>
        <taxon>Bacteria</taxon>
        <taxon>Pseudomonadati</taxon>
        <taxon>Bacteroidota</taxon>
        <taxon>Flavobacteriia</taxon>
        <taxon>Flavobacteriales</taxon>
        <taxon>Weeksellaceae</taxon>
        <taxon>Ornithobacterium</taxon>
    </lineage>
</organism>
<name>A0A383TUZ2_9FLAO</name>